<dbReference type="PANTHER" id="PTHR30055">
    <property type="entry name" value="HTH-TYPE TRANSCRIPTIONAL REGULATOR RUTR"/>
    <property type="match status" value="1"/>
</dbReference>
<dbReference type="STRING" id="797299.HALLA_07595"/>
<dbReference type="Pfam" id="PF13977">
    <property type="entry name" value="TetR_C_6"/>
    <property type="match status" value="1"/>
</dbReference>
<sequence length="204" mass="23677">MSESDGKVSAKDTEAVIMEATFRALSKHGYSDLRMRDIGEEMELTRQVIHYHYDGKYDLLSSFLEYVIDQYEGSVEVEADADLRTELDARIDQCLFGPEFGEFTHWDRMKVYHELYAQAQNDDQHREIFNEHYERLRGSVVEVIEEGIEQGVFRDVDARQMGQLITDVIHAARGRRISLGHEDAPEQARRAIDEFVLDSLEIED</sequence>
<dbReference type="PANTHER" id="PTHR30055:SF175">
    <property type="entry name" value="HTH-TYPE TRANSCRIPTIONAL REPRESSOR KSTR2"/>
    <property type="match status" value="1"/>
</dbReference>
<dbReference type="Gene3D" id="1.10.357.10">
    <property type="entry name" value="Tetracycline Repressor, domain 2"/>
    <property type="match status" value="1"/>
</dbReference>
<dbReference type="eggNOG" id="arCOG02646">
    <property type="taxonomic scope" value="Archaea"/>
</dbReference>
<dbReference type="GeneID" id="25144350"/>
<evidence type="ECO:0000256" key="5">
    <source>
        <dbReference type="PROSITE-ProRule" id="PRU00335"/>
    </source>
</evidence>
<proteinExistence type="predicted"/>
<dbReference type="KEGG" id="hlr:HALLA_07595"/>
<dbReference type="InterPro" id="IPR036271">
    <property type="entry name" value="Tet_transcr_reg_TetR-rel_C_sf"/>
</dbReference>
<dbReference type="Pfam" id="PF00440">
    <property type="entry name" value="TetR_N"/>
    <property type="match status" value="1"/>
</dbReference>
<gene>
    <name evidence="7" type="ORF">HALLA_07595</name>
</gene>
<dbReference type="PATRIC" id="fig|797299.3.peg.561"/>
<evidence type="ECO:0000256" key="2">
    <source>
        <dbReference type="ARBA" id="ARBA00023015"/>
    </source>
</evidence>
<keyword evidence="2" id="KW-0805">Transcription regulation</keyword>
<dbReference type="InterPro" id="IPR039538">
    <property type="entry name" value="BetI_C"/>
</dbReference>
<evidence type="ECO:0000256" key="4">
    <source>
        <dbReference type="ARBA" id="ARBA00023163"/>
    </source>
</evidence>
<evidence type="ECO:0000313" key="7">
    <source>
        <dbReference type="EMBL" id="AHF98739.1"/>
    </source>
</evidence>
<evidence type="ECO:0000256" key="3">
    <source>
        <dbReference type="ARBA" id="ARBA00023125"/>
    </source>
</evidence>
<accession>W0JNJ0</accession>
<keyword evidence="4" id="KW-0804">Transcription</keyword>
<dbReference type="SUPFAM" id="SSF48498">
    <property type="entry name" value="Tetracyclin repressor-like, C-terminal domain"/>
    <property type="match status" value="1"/>
</dbReference>
<feature type="DNA-binding region" description="H-T-H motif" evidence="5">
    <location>
        <begin position="34"/>
        <end position="53"/>
    </location>
</feature>
<dbReference type="RefSeq" id="WP_049951944.1">
    <property type="nucleotide sequence ID" value="NZ_CP007055.1"/>
</dbReference>
<reference evidence="7 8" key="1">
    <citation type="submission" date="2014-01" db="EMBL/GenBank/DDBJ databases">
        <authorList>
            <consortium name="DOE Joint Genome Institute"/>
            <person name="Anderson I."/>
            <person name="Huntemann M."/>
            <person name="Han J."/>
            <person name="Chen A."/>
            <person name="Kyrpides N."/>
            <person name="Mavromatis K."/>
            <person name="Markowitz V."/>
            <person name="Palaniappan K."/>
            <person name="Ivanova N."/>
            <person name="Schaumberg A."/>
            <person name="Pati A."/>
            <person name="Liolios K."/>
            <person name="Nordberg H.P."/>
            <person name="Cantor M.N."/>
            <person name="Hua S.X."/>
            <person name="Woyke T."/>
        </authorList>
    </citation>
    <scope>NUCLEOTIDE SEQUENCE [LARGE SCALE GENOMIC DNA]</scope>
    <source>
        <strain evidence="7 8">XH-48</strain>
    </source>
</reference>
<feature type="domain" description="HTH tetR-type" evidence="6">
    <location>
        <begin position="11"/>
        <end position="71"/>
    </location>
</feature>
<dbReference type="GO" id="GO:0000976">
    <property type="term" value="F:transcription cis-regulatory region binding"/>
    <property type="evidence" value="ECO:0007669"/>
    <property type="project" value="TreeGrafter"/>
</dbReference>
<dbReference type="AlphaFoldDB" id="W0JNJ0"/>
<dbReference type="EMBL" id="CP007055">
    <property type="protein sequence ID" value="AHF98739.1"/>
    <property type="molecule type" value="Genomic_DNA"/>
</dbReference>
<dbReference type="GO" id="GO:0003700">
    <property type="term" value="F:DNA-binding transcription factor activity"/>
    <property type="evidence" value="ECO:0007669"/>
    <property type="project" value="TreeGrafter"/>
</dbReference>
<dbReference type="Proteomes" id="UP000019024">
    <property type="component" value="Chromosome"/>
</dbReference>
<dbReference type="OrthoDB" id="135877at2157"/>
<keyword evidence="8" id="KW-1185">Reference proteome</keyword>
<organism evidence="7 8">
    <name type="scientific">Halostagnicola larsenii XH-48</name>
    <dbReference type="NCBI Taxonomy" id="797299"/>
    <lineage>
        <taxon>Archaea</taxon>
        <taxon>Methanobacteriati</taxon>
        <taxon>Methanobacteriota</taxon>
        <taxon>Stenosarchaea group</taxon>
        <taxon>Halobacteria</taxon>
        <taxon>Halobacteriales</taxon>
        <taxon>Natrialbaceae</taxon>
        <taxon>Halostagnicola</taxon>
    </lineage>
</organism>
<evidence type="ECO:0000259" key="6">
    <source>
        <dbReference type="PROSITE" id="PS50977"/>
    </source>
</evidence>
<keyword evidence="1" id="KW-0678">Repressor</keyword>
<protein>
    <submittedName>
        <fullName evidence="7">AcrR family transcriptional regulator</fullName>
    </submittedName>
</protein>
<evidence type="ECO:0000256" key="1">
    <source>
        <dbReference type="ARBA" id="ARBA00022491"/>
    </source>
</evidence>
<evidence type="ECO:0000313" key="8">
    <source>
        <dbReference type="Proteomes" id="UP000019024"/>
    </source>
</evidence>
<keyword evidence="3 5" id="KW-0238">DNA-binding</keyword>
<dbReference type="HOGENOM" id="CLU_069356_15_3_2"/>
<dbReference type="InterPro" id="IPR050109">
    <property type="entry name" value="HTH-type_TetR-like_transc_reg"/>
</dbReference>
<dbReference type="PROSITE" id="PS50977">
    <property type="entry name" value="HTH_TETR_2"/>
    <property type="match status" value="1"/>
</dbReference>
<name>W0JNJ0_9EURY</name>
<dbReference type="SUPFAM" id="SSF46689">
    <property type="entry name" value="Homeodomain-like"/>
    <property type="match status" value="1"/>
</dbReference>
<dbReference type="InterPro" id="IPR001647">
    <property type="entry name" value="HTH_TetR"/>
</dbReference>
<dbReference type="InterPro" id="IPR009057">
    <property type="entry name" value="Homeodomain-like_sf"/>
</dbReference>